<sequence>MSDQTAIPIPALRSTVRLSDPHTAAALAAADEPLLGLAGGDRPVHLPAGADHVLIATGSGGGTTSVLRALAAQVLARGAELDVLVPGTGAHRWAEHLPHVTYLSTIEAIHDRLLIAAAGLNDGTRQWSGWRGRQVILIEDVTTLVYGLRQYWQHTRPETQLEEAPGIEALVLLLFHGPARGVQILAGNARGDFPGTEGRPVSSLCPTRVLANGGIALWQRVAPEVWPVPPPSIVAGRVHLAMPGRPVTTLQALYLDDREARALARQAPTPGEER</sequence>
<gene>
    <name evidence="1" type="ORF">AN218_02070</name>
</gene>
<evidence type="ECO:0000313" key="2">
    <source>
        <dbReference type="Proteomes" id="UP000176005"/>
    </source>
</evidence>
<dbReference type="AlphaFoldDB" id="A0A1E7LC58"/>
<organism evidence="1 2">
    <name type="scientific">Streptomyces nanshensis</name>
    <dbReference type="NCBI Taxonomy" id="518642"/>
    <lineage>
        <taxon>Bacteria</taxon>
        <taxon>Bacillati</taxon>
        <taxon>Actinomycetota</taxon>
        <taxon>Actinomycetes</taxon>
        <taxon>Kitasatosporales</taxon>
        <taxon>Streptomycetaceae</taxon>
        <taxon>Streptomyces</taxon>
    </lineage>
</organism>
<dbReference type="EMBL" id="LJGW01000042">
    <property type="protein sequence ID" value="OEV13740.1"/>
    <property type="molecule type" value="Genomic_DNA"/>
</dbReference>
<dbReference type="InterPro" id="IPR027417">
    <property type="entry name" value="P-loop_NTPase"/>
</dbReference>
<keyword evidence="2" id="KW-1185">Reference proteome</keyword>
<evidence type="ECO:0008006" key="3">
    <source>
        <dbReference type="Google" id="ProtNLM"/>
    </source>
</evidence>
<evidence type="ECO:0000313" key="1">
    <source>
        <dbReference type="EMBL" id="OEV13740.1"/>
    </source>
</evidence>
<name>A0A1E7LC58_9ACTN</name>
<protein>
    <recommendedName>
        <fullName evidence="3">FtsK domain-containing protein</fullName>
    </recommendedName>
</protein>
<dbReference type="Gene3D" id="3.40.50.300">
    <property type="entry name" value="P-loop containing nucleotide triphosphate hydrolases"/>
    <property type="match status" value="1"/>
</dbReference>
<comment type="caution">
    <text evidence="1">The sequence shown here is derived from an EMBL/GenBank/DDBJ whole genome shotgun (WGS) entry which is preliminary data.</text>
</comment>
<dbReference type="RefSeq" id="WP_070014723.1">
    <property type="nucleotide sequence ID" value="NZ_LJGW01000042.1"/>
</dbReference>
<dbReference type="Proteomes" id="UP000176005">
    <property type="component" value="Unassembled WGS sequence"/>
</dbReference>
<reference evidence="1 2" key="1">
    <citation type="journal article" date="2016" name="Front. Microbiol.">
        <title>Comparative Genomics Analysis of Streptomyces Species Reveals Their Adaptation to the Marine Environment and Their Diversity at the Genomic Level.</title>
        <authorList>
            <person name="Tian X."/>
            <person name="Zhang Z."/>
            <person name="Yang T."/>
            <person name="Chen M."/>
            <person name="Li J."/>
            <person name="Chen F."/>
            <person name="Yang J."/>
            <person name="Li W."/>
            <person name="Zhang B."/>
            <person name="Zhang Z."/>
            <person name="Wu J."/>
            <person name="Zhang C."/>
            <person name="Long L."/>
            <person name="Xiao J."/>
        </authorList>
    </citation>
    <scope>NUCLEOTIDE SEQUENCE [LARGE SCALE GENOMIC DNA]</scope>
    <source>
        <strain evidence="1 2">SCSIO 10429</strain>
    </source>
</reference>
<proteinExistence type="predicted"/>
<accession>A0A1E7LC58</accession>